<dbReference type="EMBL" id="AP024086">
    <property type="protein sequence ID" value="BCL62938.1"/>
    <property type="molecule type" value="Genomic_DNA"/>
</dbReference>
<dbReference type="KEGG" id="dbk:DGMP_36310"/>
<dbReference type="GO" id="GO:0019251">
    <property type="term" value="P:anaerobic cobalamin biosynthetic process"/>
    <property type="evidence" value="ECO:0007669"/>
    <property type="project" value="InterPro"/>
</dbReference>
<evidence type="ECO:0000313" key="2">
    <source>
        <dbReference type="Proteomes" id="UP000826725"/>
    </source>
</evidence>
<sequence>MKNPVVMIAFGTTSKTISTYESLHEKISKYFLDREILWAFSSRIITRRLNRKTEKKIRQPKELLHHLARTGYRSVTVQSLHLFPGTEFSSLKKILSGMELPCFSGSPLLTSPSDYTEICNILKPLIASSSDTATVLIGHGTKHPAWTGYFCLEKYLRRHFGNSIYVGTVEDFPDTTSLVDEIASEGFRKVRLIPFFLVAGMHYERDIAGTNDTSWQSRFRKKGIKTEAIEQGLGTLKGFDRLIIRHIEEATEIPFGNQS</sequence>
<dbReference type="CDD" id="cd03413">
    <property type="entry name" value="CbiK_C"/>
    <property type="match status" value="1"/>
</dbReference>
<gene>
    <name evidence="1" type="ORF">DGMP_36310</name>
</gene>
<keyword evidence="2" id="KW-1185">Reference proteome</keyword>
<organism evidence="1 2">
    <name type="scientific">Desulfomarina profundi</name>
    <dbReference type="NCBI Taxonomy" id="2772557"/>
    <lineage>
        <taxon>Bacteria</taxon>
        <taxon>Pseudomonadati</taxon>
        <taxon>Thermodesulfobacteriota</taxon>
        <taxon>Desulfobulbia</taxon>
        <taxon>Desulfobulbales</taxon>
        <taxon>Desulfobulbaceae</taxon>
        <taxon>Desulfomarina</taxon>
    </lineage>
</organism>
<dbReference type="InterPro" id="IPR010388">
    <property type="entry name" value="Anaerobic_Co-chelatase"/>
</dbReference>
<dbReference type="GO" id="GO:0016852">
    <property type="term" value="F:sirohydrochlorin cobaltochelatase activity"/>
    <property type="evidence" value="ECO:0007669"/>
    <property type="project" value="InterPro"/>
</dbReference>
<protein>
    <submittedName>
        <fullName evidence="1">Sirohydrochlorin cobaltochelatase</fullName>
    </submittedName>
</protein>
<proteinExistence type="predicted"/>
<reference evidence="1" key="1">
    <citation type="submission" date="2020-09" db="EMBL/GenBank/DDBJ databases">
        <title>Desulfogranum mesoprofundum gen. nov., sp. nov., a novel mesophilic, sulfate-reducing chemolithoautotroph isolated from a deep-sea hydrothermal vent chimney in the Suiyo Seamount.</title>
        <authorList>
            <person name="Hashimoto Y."/>
            <person name="Nakagawa S."/>
        </authorList>
    </citation>
    <scope>NUCLEOTIDE SEQUENCE</scope>
    <source>
        <strain evidence="1">KT2</strain>
    </source>
</reference>
<dbReference type="AlphaFoldDB" id="A0A8D5FKA9"/>
<name>A0A8D5FKA9_9BACT</name>
<evidence type="ECO:0000313" key="1">
    <source>
        <dbReference type="EMBL" id="BCL62938.1"/>
    </source>
</evidence>
<dbReference type="RefSeq" id="WP_228855241.1">
    <property type="nucleotide sequence ID" value="NZ_AP024086.1"/>
</dbReference>
<dbReference type="Proteomes" id="UP000826725">
    <property type="component" value="Chromosome"/>
</dbReference>
<dbReference type="PIRSF" id="PIRSF033579">
    <property type="entry name" value="Anaer_Co_chel"/>
    <property type="match status" value="1"/>
</dbReference>
<dbReference type="Pfam" id="PF06180">
    <property type="entry name" value="CbiK"/>
    <property type="match status" value="1"/>
</dbReference>
<accession>A0A8D5FKA9</accession>